<evidence type="ECO:0000313" key="4">
    <source>
        <dbReference type="EMBL" id="KMZ75508.1"/>
    </source>
</evidence>
<dbReference type="Gene3D" id="6.10.280.150">
    <property type="match status" value="1"/>
</dbReference>
<dbReference type="Proteomes" id="UP000036987">
    <property type="component" value="Unassembled WGS sequence"/>
</dbReference>
<dbReference type="InterPro" id="IPR028288">
    <property type="entry name" value="SCAR/WAVE_fam"/>
</dbReference>
<feature type="compositionally biased region" description="Polar residues" evidence="3">
    <location>
        <begin position="322"/>
        <end position="338"/>
    </location>
</feature>
<dbReference type="OrthoDB" id="787205at2759"/>
<evidence type="ECO:0000256" key="1">
    <source>
        <dbReference type="ARBA" id="ARBA00006993"/>
    </source>
</evidence>
<evidence type="ECO:0000256" key="3">
    <source>
        <dbReference type="SAM" id="MobiDB-lite"/>
    </source>
</evidence>
<dbReference type="AlphaFoldDB" id="A0A0K9Q2K7"/>
<keyword evidence="5" id="KW-1185">Reference proteome</keyword>
<feature type="compositionally biased region" description="Polar residues" evidence="3">
    <location>
        <begin position="239"/>
        <end position="257"/>
    </location>
</feature>
<proteinExistence type="inferred from homology"/>
<dbReference type="PANTHER" id="PTHR12902">
    <property type="entry name" value="WASP-1"/>
    <property type="match status" value="1"/>
</dbReference>
<keyword evidence="2" id="KW-0963">Cytoplasm</keyword>
<dbReference type="EMBL" id="LFYR01000167">
    <property type="protein sequence ID" value="KMZ75508.1"/>
    <property type="molecule type" value="Genomic_DNA"/>
</dbReference>
<accession>A0A0K9Q2K7</accession>
<keyword evidence="2" id="KW-0009">Actin-binding</keyword>
<name>A0A0K9Q2K7_ZOSMR</name>
<evidence type="ECO:0000313" key="5">
    <source>
        <dbReference type="Proteomes" id="UP000036987"/>
    </source>
</evidence>
<comment type="subcellular location">
    <subcellularLocation>
        <location evidence="2">Cytoplasm</location>
        <location evidence="2">Cytoskeleton</location>
    </subcellularLocation>
</comment>
<dbReference type="PANTHER" id="PTHR12902:SF1">
    <property type="entry name" value="WISKOTT-ALDRICH SYNDROME PROTEIN FAMILY MEMBER"/>
    <property type="match status" value="1"/>
</dbReference>
<comment type="similarity">
    <text evidence="1 2">Belongs to the SCAR/WAVE family.</text>
</comment>
<reference evidence="5" key="1">
    <citation type="journal article" date="2016" name="Nature">
        <title>The genome of the seagrass Zostera marina reveals angiosperm adaptation to the sea.</title>
        <authorList>
            <person name="Olsen J.L."/>
            <person name="Rouze P."/>
            <person name="Verhelst B."/>
            <person name="Lin Y.-C."/>
            <person name="Bayer T."/>
            <person name="Collen J."/>
            <person name="Dattolo E."/>
            <person name="De Paoli E."/>
            <person name="Dittami S."/>
            <person name="Maumus F."/>
            <person name="Michel G."/>
            <person name="Kersting A."/>
            <person name="Lauritano C."/>
            <person name="Lohaus R."/>
            <person name="Toepel M."/>
            <person name="Tonon T."/>
            <person name="Vanneste K."/>
            <person name="Amirebrahimi M."/>
            <person name="Brakel J."/>
            <person name="Bostroem C."/>
            <person name="Chovatia M."/>
            <person name="Grimwood J."/>
            <person name="Jenkins J.W."/>
            <person name="Jueterbock A."/>
            <person name="Mraz A."/>
            <person name="Stam W.T."/>
            <person name="Tice H."/>
            <person name="Bornberg-Bauer E."/>
            <person name="Green P.J."/>
            <person name="Pearson G.A."/>
            <person name="Procaccini G."/>
            <person name="Duarte C.M."/>
            <person name="Schmutz J."/>
            <person name="Reusch T.B.H."/>
            <person name="Van de Peer Y."/>
        </authorList>
    </citation>
    <scope>NUCLEOTIDE SEQUENCE [LARGE SCALE GENOMIC DNA]</scope>
    <source>
        <strain evidence="5">cv. Finnish</strain>
    </source>
</reference>
<comment type="caution">
    <text evidence="4">The sequence shown here is derived from an EMBL/GenBank/DDBJ whole genome shotgun (WGS) entry which is preliminary data.</text>
</comment>
<gene>
    <name evidence="4" type="ORF">ZOSMA_114G01060</name>
</gene>
<evidence type="ECO:0000256" key="2">
    <source>
        <dbReference type="RuleBase" id="RU367034"/>
    </source>
</evidence>
<feature type="region of interest" description="Disordered" evidence="3">
    <location>
        <begin position="239"/>
        <end position="283"/>
    </location>
</feature>
<dbReference type="GO" id="GO:0003779">
    <property type="term" value="F:actin binding"/>
    <property type="evidence" value="ECO:0007669"/>
    <property type="project" value="UniProtKB-UniRule"/>
</dbReference>
<organism evidence="4 5">
    <name type="scientific">Zostera marina</name>
    <name type="common">Eelgrass</name>
    <dbReference type="NCBI Taxonomy" id="29655"/>
    <lineage>
        <taxon>Eukaryota</taxon>
        <taxon>Viridiplantae</taxon>
        <taxon>Streptophyta</taxon>
        <taxon>Embryophyta</taxon>
        <taxon>Tracheophyta</taxon>
        <taxon>Spermatophyta</taxon>
        <taxon>Magnoliopsida</taxon>
        <taxon>Liliopsida</taxon>
        <taxon>Zosteraceae</taxon>
        <taxon>Zostera</taxon>
    </lineage>
</organism>
<protein>
    <recommendedName>
        <fullName evidence="2">Protein SCAR</fullName>
    </recommendedName>
    <alternativeName>
        <fullName evidence="2">Protein WAVE</fullName>
    </alternativeName>
</protein>
<dbReference type="GO" id="GO:0030036">
    <property type="term" value="P:actin cytoskeleton organization"/>
    <property type="evidence" value="ECO:0007669"/>
    <property type="project" value="UniProtKB-UniRule"/>
</dbReference>
<comment type="function">
    <text evidence="2">Involved in regulation of actin and microtubule organization. Part of a WAVE complex that activates the Arp2/3 complex.</text>
</comment>
<sequence length="436" mass="47895">MNNHGTVDSTDSFVALVPNNTQIDSSNNTELSYSQSDVREVDMVLINSDQSDGSLAVEFQSSTPEGFEELDVQQPQIIRKMETPVCLDNSCVSSINVLKELLADETKQVTGVSENGIKKNDSDDSLCDTHHQNHSEVEETYKSIQSSSELFVKSLENISVTNMHTQINLLPQNGLQDSVADTPLPPLPPLQWRLGKHGLGSKIPFGATSNPTSRSKSPIKSFLNSSASGILPLLENNQQPQVNDANSGSRQTVSSNPILFKSVTNDDKQNLSQHRSHGDEKIQSMSLYMPVPSSTMQDGMHQHNHYIPDGEMFYVPYSVTSEINPDQQNGKPRSSSIPNRPKNPLIEAVASHDRSTLRKVSEMNLPKVKSKLEENDTLLEQIRNQSFNLKSTSIAKPQVNGPSTNLKLAAILEKANAIRQACVGSDEDDDGSWSDS</sequence>
<keyword evidence="2" id="KW-0206">Cytoskeleton</keyword>
<feature type="region of interest" description="Disordered" evidence="3">
    <location>
        <begin position="322"/>
        <end position="343"/>
    </location>
</feature>
<dbReference type="GO" id="GO:0005856">
    <property type="term" value="C:cytoskeleton"/>
    <property type="evidence" value="ECO:0007669"/>
    <property type="project" value="UniProtKB-SubCell"/>
</dbReference>